<keyword evidence="3" id="KW-1185">Reference proteome</keyword>
<dbReference type="Gene3D" id="3.40.50.720">
    <property type="entry name" value="NAD(P)-binding Rossmann-like Domain"/>
    <property type="match status" value="1"/>
</dbReference>
<dbReference type="InterPro" id="IPR036291">
    <property type="entry name" value="NAD(P)-bd_dom_sf"/>
</dbReference>
<dbReference type="EMBL" id="JACHOO010000007">
    <property type="protein sequence ID" value="MBB5754272.1"/>
    <property type="molecule type" value="Genomic_DNA"/>
</dbReference>
<dbReference type="CDD" id="cd08946">
    <property type="entry name" value="SDR_e"/>
    <property type="match status" value="1"/>
</dbReference>
<organism evidence="2 3">
    <name type="scientific">Prosthecomicrobium pneumaticum</name>
    <dbReference type="NCBI Taxonomy" id="81895"/>
    <lineage>
        <taxon>Bacteria</taxon>
        <taxon>Pseudomonadati</taxon>
        <taxon>Pseudomonadota</taxon>
        <taxon>Alphaproteobacteria</taxon>
        <taxon>Hyphomicrobiales</taxon>
        <taxon>Kaistiaceae</taxon>
        <taxon>Prosthecomicrobium</taxon>
    </lineage>
</organism>
<name>A0A7W9FP46_9HYPH</name>
<protein>
    <submittedName>
        <fullName evidence="2">Nucleoside-diphosphate-sugar epimerase</fullName>
    </submittedName>
</protein>
<evidence type="ECO:0000259" key="1">
    <source>
        <dbReference type="Pfam" id="PF01370"/>
    </source>
</evidence>
<reference evidence="2 3" key="1">
    <citation type="submission" date="2020-08" db="EMBL/GenBank/DDBJ databases">
        <title>Genomic Encyclopedia of Type Strains, Phase IV (KMG-IV): sequencing the most valuable type-strain genomes for metagenomic binning, comparative biology and taxonomic classification.</title>
        <authorList>
            <person name="Goeker M."/>
        </authorList>
    </citation>
    <scope>NUCLEOTIDE SEQUENCE [LARGE SCALE GENOMIC DNA]</scope>
    <source>
        <strain evidence="2 3">DSM 16268</strain>
    </source>
</reference>
<dbReference type="AlphaFoldDB" id="A0A7W9FP46"/>
<gene>
    <name evidence="2" type="ORF">GGQ63_003353</name>
</gene>
<dbReference type="PANTHER" id="PTHR43103:SF6">
    <property type="entry name" value="PUTATIVE-RELATED"/>
    <property type="match status" value="1"/>
</dbReference>
<dbReference type="Proteomes" id="UP000523821">
    <property type="component" value="Unassembled WGS sequence"/>
</dbReference>
<evidence type="ECO:0000313" key="2">
    <source>
        <dbReference type="EMBL" id="MBB5754272.1"/>
    </source>
</evidence>
<accession>A0A7W9FP46</accession>
<dbReference type="SUPFAM" id="SSF51735">
    <property type="entry name" value="NAD(P)-binding Rossmann-fold domains"/>
    <property type="match status" value="1"/>
</dbReference>
<dbReference type="RefSeq" id="WP_183857723.1">
    <property type="nucleotide sequence ID" value="NZ_JACHOO010000007.1"/>
</dbReference>
<feature type="domain" description="NAD-dependent epimerase/dehydratase" evidence="1">
    <location>
        <begin position="6"/>
        <end position="238"/>
    </location>
</feature>
<sequence>MGKRVIFTGGSGKVGRYAVPHLLSRGHSVLNVDRVPLDVQGVETLIADLADSGQAFNALSTHFGFAEYFAGGGRQPVDAVVHFAAIPRIFMVPDNTMFAANVLSTYNVLEAATKLGIRKVILASSETVYGVCFAEGDRDFGSFPVDEEHDADPTDSYGLSKVLAEKIGRSFASRSGADVYALRIGAVTLPEDYVRFPDNVAEPLSRKRDAWSYIDVRDLAQMVDCCIETDGLGFQIFNVTNDDIIADQPTEAFLARHAPGTPLTRSLPGFEAPLSNRKARDLLGFRPEHGWRTAPAR</sequence>
<dbReference type="InterPro" id="IPR001509">
    <property type="entry name" value="Epimerase_deHydtase"/>
</dbReference>
<comment type="caution">
    <text evidence="2">The sequence shown here is derived from an EMBL/GenBank/DDBJ whole genome shotgun (WGS) entry which is preliminary data.</text>
</comment>
<evidence type="ECO:0000313" key="3">
    <source>
        <dbReference type="Proteomes" id="UP000523821"/>
    </source>
</evidence>
<dbReference type="PANTHER" id="PTHR43103">
    <property type="entry name" value="NUCLEOSIDE-DIPHOSPHATE-SUGAR EPIMERASE"/>
    <property type="match status" value="1"/>
</dbReference>
<proteinExistence type="predicted"/>
<dbReference type="Pfam" id="PF01370">
    <property type="entry name" value="Epimerase"/>
    <property type="match status" value="1"/>
</dbReference>